<dbReference type="AlphaFoldDB" id="A0A512BQA7"/>
<keyword evidence="3" id="KW-0418">Kinase</keyword>
<evidence type="ECO:0000256" key="4">
    <source>
        <dbReference type="ARBA" id="ARBA00022840"/>
    </source>
</evidence>
<dbReference type="GO" id="GO:0051731">
    <property type="term" value="F:polynucleotide 5'-hydroxyl-kinase activity"/>
    <property type="evidence" value="ECO:0007669"/>
    <property type="project" value="InterPro"/>
</dbReference>
<comment type="caution">
    <text evidence="6">The sequence shown here is derived from an EMBL/GenBank/DDBJ whole genome shotgun (WGS) entry which is preliminary data.</text>
</comment>
<feature type="domain" description="Clp1 P-loop" evidence="5">
    <location>
        <begin position="35"/>
        <end position="197"/>
    </location>
</feature>
<evidence type="ECO:0000256" key="1">
    <source>
        <dbReference type="ARBA" id="ARBA00022679"/>
    </source>
</evidence>
<evidence type="ECO:0000256" key="3">
    <source>
        <dbReference type="ARBA" id="ARBA00022777"/>
    </source>
</evidence>
<dbReference type="Proteomes" id="UP000321085">
    <property type="component" value="Unassembled WGS sequence"/>
</dbReference>
<sequence>MSSFDSMASIHIPADWSDAAEYILSGDFQRILVIGSADAGKSTFCRFLREHALQAGRTVALLDADVGQKMLGPPACLTTAEPTRSRLLFVGTTNPILGWSRLVEGVRFLADTTAADLLIANTSGLLAGPGRRLKAAKITALAPDLLVALGDDPKLDEIMRDYPGLSALRLTRSPEAKRKTNGERRASRREAFQRYFTEASVVEFEHHDLLSINAGSYPTGLLVGFPDGQGGDAGLGILAEPSSMGTVRILTPVAPHLIRAITPGSICIDQNFADSPVQPAT</sequence>
<dbReference type="SUPFAM" id="SSF52540">
    <property type="entry name" value="P-loop containing nucleoside triphosphate hydrolases"/>
    <property type="match status" value="1"/>
</dbReference>
<evidence type="ECO:0000313" key="7">
    <source>
        <dbReference type="Proteomes" id="UP000321085"/>
    </source>
</evidence>
<dbReference type="GO" id="GO:0005524">
    <property type="term" value="F:ATP binding"/>
    <property type="evidence" value="ECO:0007669"/>
    <property type="project" value="UniProtKB-KW"/>
</dbReference>
<proteinExistence type="predicted"/>
<dbReference type="InterPro" id="IPR032319">
    <property type="entry name" value="CLP1_P"/>
</dbReference>
<dbReference type="Pfam" id="PF16575">
    <property type="entry name" value="CLP1_P"/>
    <property type="match status" value="1"/>
</dbReference>
<dbReference type="PANTHER" id="PTHR12755">
    <property type="entry name" value="CLEAVAGE/POLYADENYLATION FACTOR IA SUBUNIT CLP1P"/>
    <property type="match status" value="1"/>
</dbReference>
<accession>A0A512BQA7</accession>
<keyword evidence="1" id="KW-0808">Transferase</keyword>
<gene>
    <name evidence="6" type="ORF">MAE02_18650</name>
</gene>
<keyword evidence="2" id="KW-0547">Nucleotide-binding</keyword>
<evidence type="ECO:0000313" key="6">
    <source>
        <dbReference type="EMBL" id="GEO14169.1"/>
    </source>
</evidence>
<organism evidence="6 7">
    <name type="scientific">Microvirga aerophila</name>
    <dbReference type="NCBI Taxonomy" id="670291"/>
    <lineage>
        <taxon>Bacteria</taxon>
        <taxon>Pseudomonadati</taxon>
        <taxon>Pseudomonadota</taxon>
        <taxon>Alphaproteobacteria</taxon>
        <taxon>Hyphomicrobiales</taxon>
        <taxon>Methylobacteriaceae</taxon>
        <taxon>Microvirga</taxon>
    </lineage>
</organism>
<evidence type="ECO:0000256" key="2">
    <source>
        <dbReference type="ARBA" id="ARBA00022741"/>
    </source>
</evidence>
<dbReference type="RefSeq" id="WP_147021730.1">
    <property type="nucleotide sequence ID" value="NZ_BJYU01000020.1"/>
</dbReference>
<keyword evidence="4" id="KW-0067">ATP-binding</keyword>
<dbReference type="GO" id="GO:0006396">
    <property type="term" value="P:RNA processing"/>
    <property type="evidence" value="ECO:0007669"/>
    <property type="project" value="InterPro"/>
</dbReference>
<name>A0A512BQA7_9HYPH</name>
<dbReference type="InterPro" id="IPR027417">
    <property type="entry name" value="P-loop_NTPase"/>
</dbReference>
<dbReference type="InterPro" id="IPR045116">
    <property type="entry name" value="Clp1/Grc3"/>
</dbReference>
<keyword evidence="7" id="KW-1185">Reference proteome</keyword>
<reference evidence="6 7" key="1">
    <citation type="submission" date="2019-07" db="EMBL/GenBank/DDBJ databases">
        <title>Whole genome shotgun sequence of Microvirga aerophila NBRC 106136.</title>
        <authorList>
            <person name="Hosoyama A."/>
            <person name="Uohara A."/>
            <person name="Ohji S."/>
            <person name="Ichikawa N."/>
        </authorList>
    </citation>
    <scope>NUCLEOTIDE SEQUENCE [LARGE SCALE GENOMIC DNA]</scope>
    <source>
        <strain evidence="6 7">NBRC 106136</strain>
    </source>
</reference>
<evidence type="ECO:0000259" key="5">
    <source>
        <dbReference type="Pfam" id="PF16575"/>
    </source>
</evidence>
<protein>
    <recommendedName>
        <fullName evidence="5">Clp1 P-loop domain-containing protein</fullName>
    </recommendedName>
</protein>
<dbReference type="EMBL" id="BJYU01000020">
    <property type="protein sequence ID" value="GEO14169.1"/>
    <property type="molecule type" value="Genomic_DNA"/>
</dbReference>
<dbReference type="Gene3D" id="3.40.50.300">
    <property type="entry name" value="P-loop containing nucleotide triphosphate hydrolases"/>
    <property type="match status" value="1"/>
</dbReference>
<dbReference type="PANTHER" id="PTHR12755:SF3">
    <property type="entry name" value="POLYNUCLEOTIDE 5'-HYDROXYL-KINASE NOL9"/>
    <property type="match status" value="1"/>
</dbReference>